<accession>A0A9D4DV39</accession>
<protein>
    <submittedName>
        <fullName evidence="2">Uncharacterized protein</fullName>
    </submittedName>
</protein>
<evidence type="ECO:0000313" key="3">
    <source>
        <dbReference type="Proteomes" id="UP000828390"/>
    </source>
</evidence>
<feature type="transmembrane region" description="Helical" evidence="1">
    <location>
        <begin position="31"/>
        <end position="53"/>
    </location>
</feature>
<gene>
    <name evidence="2" type="ORF">DPMN_190281</name>
</gene>
<keyword evidence="1" id="KW-0472">Membrane</keyword>
<dbReference type="Proteomes" id="UP000828390">
    <property type="component" value="Unassembled WGS sequence"/>
</dbReference>
<sequence length="68" mass="7230">MAINWICPAPLHPPTVTFTTVVPAADEPVTVVAVAVIVVVYPPGVALVSVLPVSTLRTQLRRQQPGQF</sequence>
<name>A0A9D4DV39_DREPO</name>
<dbReference type="AlphaFoldDB" id="A0A9D4DV39"/>
<proteinExistence type="predicted"/>
<keyword evidence="1" id="KW-0812">Transmembrane</keyword>
<evidence type="ECO:0000313" key="2">
    <source>
        <dbReference type="EMBL" id="KAH3755583.1"/>
    </source>
</evidence>
<organism evidence="2 3">
    <name type="scientific">Dreissena polymorpha</name>
    <name type="common">Zebra mussel</name>
    <name type="synonym">Mytilus polymorpha</name>
    <dbReference type="NCBI Taxonomy" id="45954"/>
    <lineage>
        <taxon>Eukaryota</taxon>
        <taxon>Metazoa</taxon>
        <taxon>Spiralia</taxon>
        <taxon>Lophotrochozoa</taxon>
        <taxon>Mollusca</taxon>
        <taxon>Bivalvia</taxon>
        <taxon>Autobranchia</taxon>
        <taxon>Heteroconchia</taxon>
        <taxon>Euheterodonta</taxon>
        <taxon>Imparidentia</taxon>
        <taxon>Neoheterodontei</taxon>
        <taxon>Myida</taxon>
        <taxon>Dreissenoidea</taxon>
        <taxon>Dreissenidae</taxon>
        <taxon>Dreissena</taxon>
    </lineage>
</organism>
<reference evidence="2" key="1">
    <citation type="journal article" date="2019" name="bioRxiv">
        <title>The Genome of the Zebra Mussel, Dreissena polymorpha: A Resource for Invasive Species Research.</title>
        <authorList>
            <person name="McCartney M.A."/>
            <person name="Auch B."/>
            <person name="Kono T."/>
            <person name="Mallez S."/>
            <person name="Zhang Y."/>
            <person name="Obille A."/>
            <person name="Becker A."/>
            <person name="Abrahante J.E."/>
            <person name="Garbe J."/>
            <person name="Badalamenti J.P."/>
            <person name="Herman A."/>
            <person name="Mangelson H."/>
            <person name="Liachko I."/>
            <person name="Sullivan S."/>
            <person name="Sone E.D."/>
            <person name="Koren S."/>
            <person name="Silverstein K.A.T."/>
            <person name="Beckman K.B."/>
            <person name="Gohl D.M."/>
        </authorList>
    </citation>
    <scope>NUCLEOTIDE SEQUENCE</scope>
    <source>
        <strain evidence="2">Duluth1</strain>
        <tissue evidence="2">Whole animal</tissue>
    </source>
</reference>
<evidence type="ECO:0000256" key="1">
    <source>
        <dbReference type="SAM" id="Phobius"/>
    </source>
</evidence>
<comment type="caution">
    <text evidence="2">The sequence shown here is derived from an EMBL/GenBank/DDBJ whole genome shotgun (WGS) entry which is preliminary data.</text>
</comment>
<reference evidence="2" key="2">
    <citation type="submission" date="2020-11" db="EMBL/GenBank/DDBJ databases">
        <authorList>
            <person name="McCartney M.A."/>
            <person name="Auch B."/>
            <person name="Kono T."/>
            <person name="Mallez S."/>
            <person name="Becker A."/>
            <person name="Gohl D.M."/>
            <person name="Silverstein K.A.T."/>
            <person name="Koren S."/>
            <person name="Bechman K.B."/>
            <person name="Herman A."/>
            <person name="Abrahante J.E."/>
            <person name="Garbe J."/>
        </authorList>
    </citation>
    <scope>NUCLEOTIDE SEQUENCE</scope>
    <source>
        <strain evidence="2">Duluth1</strain>
        <tissue evidence="2">Whole animal</tissue>
    </source>
</reference>
<keyword evidence="3" id="KW-1185">Reference proteome</keyword>
<keyword evidence="1" id="KW-1133">Transmembrane helix</keyword>
<dbReference type="EMBL" id="JAIWYP010000010">
    <property type="protein sequence ID" value="KAH3755583.1"/>
    <property type="molecule type" value="Genomic_DNA"/>
</dbReference>